<protein>
    <submittedName>
        <fullName evidence="3">Aldo/keto reductase-like protein</fullName>
    </submittedName>
</protein>
<gene>
    <name evidence="3" type="ORF">P167DRAFT_535080</name>
</gene>
<dbReference type="Gene3D" id="3.20.20.100">
    <property type="entry name" value="NADP-dependent oxidoreductase domain"/>
    <property type="match status" value="1"/>
</dbReference>
<dbReference type="Pfam" id="PF00248">
    <property type="entry name" value="Aldo_ket_red"/>
    <property type="match status" value="1"/>
</dbReference>
<dbReference type="SUPFAM" id="SSF51430">
    <property type="entry name" value="NAD(P)-linked oxidoreductase"/>
    <property type="match status" value="1"/>
</dbReference>
<proteinExistence type="predicted"/>
<dbReference type="InterPro" id="IPR023210">
    <property type="entry name" value="NADP_OxRdtase_dom"/>
</dbReference>
<dbReference type="InterPro" id="IPR036812">
    <property type="entry name" value="NAD(P)_OxRdtase_dom_sf"/>
</dbReference>
<organism evidence="3 4">
    <name type="scientific">Morchella conica CCBAS932</name>
    <dbReference type="NCBI Taxonomy" id="1392247"/>
    <lineage>
        <taxon>Eukaryota</taxon>
        <taxon>Fungi</taxon>
        <taxon>Dikarya</taxon>
        <taxon>Ascomycota</taxon>
        <taxon>Pezizomycotina</taxon>
        <taxon>Pezizomycetes</taxon>
        <taxon>Pezizales</taxon>
        <taxon>Morchellaceae</taxon>
        <taxon>Morchella</taxon>
    </lineage>
</organism>
<dbReference type="InterPro" id="IPR050791">
    <property type="entry name" value="Aldo-Keto_reductase"/>
</dbReference>
<evidence type="ECO:0000256" key="1">
    <source>
        <dbReference type="ARBA" id="ARBA00023002"/>
    </source>
</evidence>
<evidence type="ECO:0000313" key="3">
    <source>
        <dbReference type="EMBL" id="RPB13374.1"/>
    </source>
</evidence>
<dbReference type="OrthoDB" id="37537at2759"/>
<feature type="domain" description="NADP-dependent oxidoreductase" evidence="2">
    <location>
        <begin position="20"/>
        <end position="316"/>
    </location>
</feature>
<dbReference type="AlphaFoldDB" id="A0A3N4KRY6"/>
<reference evidence="3 4" key="1">
    <citation type="journal article" date="2018" name="Nat. Ecol. Evol.">
        <title>Pezizomycetes genomes reveal the molecular basis of ectomycorrhizal truffle lifestyle.</title>
        <authorList>
            <person name="Murat C."/>
            <person name="Payen T."/>
            <person name="Noel B."/>
            <person name="Kuo A."/>
            <person name="Morin E."/>
            <person name="Chen J."/>
            <person name="Kohler A."/>
            <person name="Krizsan K."/>
            <person name="Balestrini R."/>
            <person name="Da Silva C."/>
            <person name="Montanini B."/>
            <person name="Hainaut M."/>
            <person name="Levati E."/>
            <person name="Barry K.W."/>
            <person name="Belfiori B."/>
            <person name="Cichocki N."/>
            <person name="Clum A."/>
            <person name="Dockter R.B."/>
            <person name="Fauchery L."/>
            <person name="Guy J."/>
            <person name="Iotti M."/>
            <person name="Le Tacon F."/>
            <person name="Lindquist E.A."/>
            <person name="Lipzen A."/>
            <person name="Malagnac F."/>
            <person name="Mello A."/>
            <person name="Molinier V."/>
            <person name="Miyauchi S."/>
            <person name="Poulain J."/>
            <person name="Riccioni C."/>
            <person name="Rubini A."/>
            <person name="Sitrit Y."/>
            <person name="Splivallo R."/>
            <person name="Traeger S."/>
            <person name="Wang M."/>
            <person name="Zifcakova L."/>
            <person name="Wipf D."/>
            <person name="Zambonelli A."/>
            <person name="Paolocci F."/>
            <person name="Nowrousian M."/>
            <person name="Ottonello S."/>
            <person name="Baldrian P."/>
            <person name="Spatafora J.W."/>
            <person name="Henrissat B."/>
            <person name="Nagy L.G."/>
            <person name="Aury J.M."/>
            <person name="Wincker P."/>
            <person name="Grigoriev I.V."/>
            <person name="Bonfante P."/>
            <person name="Martin F.M."/>
        </authorList>
    </citation>
    <scope>NUCLEOTIDE SEQUENCE [LARGE SCALE GENOMIC DNA]</scope>
    <source>
        <strain evidence="3 4">CCBAS932</strain>
    </source>
</reference>
<dbReference type="EMBL" id="ML119123">
    <property type="protein sequence ID" value="RPB13374.1"/>
    <property type="molecule type" value="Genomic_DNA"/>
</dbReference>
<evidence type="ECO:0000259" key="2">
    <source>
        <dbReference type="Pfam" id="PF00248"/>
    </source>
</evidence>
<sequence>MAPKQLPTRPLGKNGPQVSAIGLGLMGLSIAYGEVENDEERLKFLDYAHEQGETFWDSSDIYGDNEALIGKWFATRPGKRDDIFLATKFGIKVDPATYSMSADGTPEYVHSAFNASLSKLGVSSIDLYYVHRIDASTPIEHTVGAMAELVAAGKVKYLGLSECSADTLRRAYAVHPIACVQVEYSPFALDIEKPHVDLLRACRELGVSVVCYSPLGRGIMTGQIKSRDQFEPTDCRLFYPRFSEENFPKNLELVEKVNEIAVKKGITPGQATLAWILAQGIDFIPLPGTKKAKYLQENIDAINVQLTPEEVAKIREYCENCEPAGERAAAMMNNMDYGDSAPLK</sequence>
<dbReference type="Proteomes" id="UP000277580">
    <property type="component" value="Unassembled WGS sequence"/>
</dbReference>
<dbReference type="GO" id="GO:0016491">
    <property type="term" value="F:oxidoreductase activity"/>
    <property type="evidence" value="ECO:0007669"/>
    <property type="project" value="UniProtKB-KW"/>
</dbReference>
<dbReference type="PANTHER" id="PTHR43625">
    <property type="entry name" value="AFLATOXIN B1 ALDEHYDE REDUCTASE"/>
    <property type="match status" value="1"/>
</dbReference>
<dbReference type="STRING" id="1392247.A0A3N4KRY6"/>
<keyword evidence="4" id="KW-1185">Reference proteome</keyword>
<dbReference type="InParanoid" id="A0A3N4KRY6"/>
<dbReference type="PANTHER" id="PTHR43625:SF40">
    <property type="entry name" value="ALDO-KETO REDUCTASE YAKC [NADP(+)]"/>
    <property type="match status" value="1"/>
</dbReference>
<name>A0A3N4KRY6_9PEZI</name>
<evidence type="ECO:0000313" key="4">
    <source>
        <dbReference type="Proteomes" id="UP000277580"/>
    </source>
</evidence>
<accession>A0A3N4KRY6</accession>
<dbReference type="GO" id="GO:0005737">
    <property type="term" value="C:cytoplasm"/>
    <property type="evidence" value="ECO:0007669"/>
    <property type="project" value="TreeGrafter"/>
</dbReference>
<keyword evidence="1" id="KW-0560">Oxidoreductase</keyword>